<proteinExistence type="inferred from homology"/>
<dbReference type="CDD" id="cd10148">
    <property type="entry name" value="CsoR-like_DUF156"/>
    <property type="match status" value="1"/>
</dbReference>
<sequence length="87" mass="9626">MRFDPELLKPSVLRLKRASGQLNAVIRMLESGREYEEVITQIAAVSKAIDRAGYSIIAQGMRTCLADDPTGESIDTGKLERLFLTLS</sequence>
<dbReference type="InterPro" id="IPR038390">
    <property type="entry name" value="Metal_Tscrpt_repr_sf"/>
</dbReference>
<dbReference type="Proteomes" id="UP000678513">
    <property type="component" value="Chromosome"/>
</dbReference>
<protein>
    <submittedName>
        <fullName evidence="3">Metal-sensitive transcriptional regulator</fullName>
    </submittedName>
</protein>
<dbReference type="PANTHER" id="PTHR33677:SF5">
    <property type="entry name" value="TRANSCRIPTIONAL REPRESSOR FRMR"/>
    <property type="match status" value="1"/>
</dbReference>
<organism evidence="3 4">
    <name type="scientific">Arachnia rubra</name>
    <dbReference type="NCBI Taxonomy" id="1547448"/>
    <lineage>
        <taxon>Bacteria</taxon>
        <taxon>Bacillati</taxon>
        <taxon>Actinomycetota</taxon>
        <taxon>Actinomycetes</taxon>
        <taxon>Propionibacteriales</taxon>
        <taxon>Propionibacteriaceae</taxon>
        <taxon>Arachnia</taxon>
    </lineage>
</organism>
<dbReference type="PANTHER" id="PTHR33677">
    <property type="entry name" value="TRANSCRIPTIONAL REPRESSOR FRMR-RELATED"/>
    <property type="match status" value="1"/>
</dbReference>
<dbReference type="Pfam" id="PF02583">
    <property type="entry name" value="Trns_repr_metal"/>
    <property type="match status" value="1"/>
</dbReference>
<accession>A0ABX7Y998</accession>
<dbReference type="RefSeq" id="WP_212327587.1">
    <property type="nucleotide sequence ID" value="NZ_AP024463.1"/>
</dbReference>
<keyword evidence="4" id="KW-1185">Reference proteome</keyword>
<evidence type="ECO:0000256" key="2">
    <source>
        <dbReference type="ARBA" id="ARBA00023008"/>
    </source>
</evidence>
<name>A0ABX7Y998_9ACTN</name>
<dbReference type="EMBL" id="CP072384">
    <property type="protein sequence ID" value="QUC09646.1"/>
    <property type="molecule type" value="Genomic_DNA"/>
</dbReference>
<dbReference type="Gene3D" id="1.20.58.1000">
    <property type="entry name" value="Metal-sensitive repressor, helix protomer"/>
    <property type="match status" value="1"/>
</dbReference>
<gene>
    <name evidence="3" type="ORF">J5A65_07560</name>
</gene>
<dbReference type="InterPro" id="IPR003735">
    <property type="entry name" value="Metal_Tscrpt_repr"/>
</dbReference>
<evidence type="ECO:0000313" key="3">
    <source>
        <dbReference type="EMBL" id="QUC09646.1"/>
    </source>
</evidence>
<keyword evidence="2" id="KW-0186">Copper</keyword>
<reference evidence="3 4" key="1">
    <citation type="submission" date="2021-03" db="EMBL/GenBank/DDBJ databases">
        <title>Human Oral Microbial Genomes.</title>
        <authorList>
            <person name="Johnston C.D."/>
            <person name="Chen T."/>
            <person name="Dewhirst F.E."/>
        </authorList>
    </citation>
    <scope>NUCLEOTIDE SEQUENCE [LARGE SCALE GENOMIC DNA]</scope>
    <source>
        <strain evidence="3 4">DSMZ 100122</strain>
    </source>
</reference>
<evidence type="ECO:0000313" key="4">
    <source>
        <dbReference type="Proteomes" id="UP000678513"/>
    </source>
</evidence>
<evidence type="ECO:0000256" key="1">
    <source>
        <dbReference type="ARBA" id="ARBA00005428"/>
    </source>
</evidence>
<comment type="similarity">
    <text evidence="1">Belongs to the CsoR family.</text>
</comment>